<dbReference type="EMBL" id="JWZT01000577">
    <property type="protein sequence ID" value="KII73978.1"/>
    <property type="molecule type" value="Genomic_DNA"/>
</dbReference>
<dbReference type="SUPFAM" id="SSF117281">
    <property type="entry name" value="Kelch motif"/>
    <property type="match status" value="1"/>
</dbReference>
<evidence type="ECO:0000313" key="1">
    <source>
        <dbReference type="EMBL" id="KII73978.1"/>
    </source>
</evidence>
<dbReference type="OrthoDB" id="10251809at2759"/>
<dbReference type="AlphaFoldDB" id="A0A0C2JWY3"/>
<dbReference type="Gene3D" id="2.120.10.80">
    <property type="entry name" value="Kelch-type beta propeller"/>
    <property type="match status" value="1"/>
</dbReference>
<keyword evidence="2" id="KW-1185">Reference proteome</keyword>
<gene>
    <name evidence="1" type="ORF">RF11_11577</name>
</gene>
<dbReference type="Proteomes" id="UP000031668">
    <property type="component" value="Unassembled WGS sequence"/>
</dbReference>
<organism evidence="1 2">
    <name type="scientific">Thelohanellus kitauei</name>
    <name type="common">Myxosporean</name>
    <dbReference type="NCBI Taxonomy" id="669202"/>
    <lineage>
        <taxon>Eukaryota</taxon>
        <taxon>Metazoa</taxon>
        <taxon>Cnidaria</taxon>
        <taxon>Myxozoa</taxon>
        <taxon>Myxosporea</taxon>
        <taxon>Bivalvulida</taxon>
        <taxon>Platysporina</taxon>
        <taxon>Myxobolidae</taxon>
        <taxon>Thelohanellus</taxon>
    </lineage>
</organism>
<proteinExistence type="predicted"/>
<protein>
    <recommendedName>
        <fullName evidence="3">Kelch domain-containing protein 10</fullName>
    </recommendedName>
</protein>
<evidence type="ECO:0000313" key="2">
    <source>
        <dbReference type="Proteomes" id="UP000031668"/>
    </source>
</evidence>
<sequence>MSGGIINQTGESCSDIWRIDLETLEWVKLDFCFNIGRYDHCMSVVDGCYLCSFGGERPCFRDYKRIAMFPVQLPSLYRLCLESLRRSPNSQSYIESLPKSITDELNINNND</sequence>
<reference evidence="1 2" key="1">
    <citation type="journal article" date="2014" name="Genome Biol. Evol.">
        <title>The genome of the myxosporean Thelohanellus kitauei shows adaptations to nutrient acquisition within its fish host.</title>
        <authorList>
            <person name="Yang Y."/>
            <person name="Xiong J."/>
            <person name="Zhou Z."/>
            <person name="Huo F."/>
            <person name="Miao W."/>
            <person name="Ran C."/>
            <person name="Liu Y."/>
            <person name="Zhang J."/>
            <person name="Feng J."/>
            <person name="Wang M."/>
            <person name="Wang M."/>
            <person name="Wang L."/>
            <person name="Yao B."/>
        </authorList>
    </citation>
    <scope>NUCLEOTIDE SEQUENCE [LARGE SCALE GENOMIC DNA]</scope>
    <source>
        <strain evidence="1">Wuqing</strain>
    </source>
</reference>
<comment type="caution">
    <text evidence="1">The sequence shown here is derived from an EMBL/GenBank/DDBJ whole genome shotgun (WGS) entry which is preliminary data.</text>
</comment>
<evidence type="ECO:0008006" key="3">
    <source>
        <dbReference type="Google" id="ProtNLM"/>
    </source>
</evidence>
<name>A0A0C2JWY3_THEKT</name>
<dbReference type="InterPro" id="IPR015915">
    <property type="entry name" value="Kelch-typ_b-propeller"/>
</dbReference>
<accession>A0A0C2JWY3</accession>